<dbReference type="InterPro" id="IPR053827">
    <property type="entry name" value="Gp10_C"/>
</dbReference>
<name>A0A8S5QBQ5_9CAUD</name>
<dbReference type="Pfam" id="PF21939">
    <property type="entry name" value="Gp10_C"/>
    <property type="match status" value="1"/>
</dbReference>
<reference evidence="2" key="1">
    <citation type="journal article" date="2021" name="Proc. Natl. Acad. Sci. U.S.A.">
        <title>A Catalog of Tens of Thousands of Viruses from Human Metagenomes Reveals Hidden Associations with Chronic Diseases.</title>
        <authorList>
            <person name="Tisza M.J."/>
            <person name="Buck C.B."/>
        </authorList>
    </citation>
    <scope>NUCLEOTIDE SEQUENCE</scope>
    <source>
        <strain evidence="2">CtlQ13</strain>
    </source>
</reference>
<protein>
    <submittedName>
        <fullName evidence="2">Baseplate wedge protein</fullName>
    </submittedName>
</protein>
<accession>A0A8S5QBQ5</accession>
<sequence>MSTKTARLGLTKPDVTDDVTQTIKDLAKNFDLLDAMFPVGAIYQSTKPADPSTFLGGTWQALNGVFLLAQSQKFPAGSTGGEDTHTLTINEMPSHSHDTSMHYGTDNGGGSQWTARSADTYTNYRFQVDAVGGGQPHNNMPPYRAVYMWERVA</sequence>
<feature type="domain" description="Baseplate structural protein Gp10 C-terminal" evidence="1">
    <location>
        <begin position="32"/>
        <end position="152"/>
    </location>
</feature>
<dbReference type="EMBL" id="BK015619">
    <property type="protein sequence ID" value="DAE16249.1"/>
    <property type="molecule type" value="Genomic_DNA"/>
</dbReference>
<evidence type="ECO:0000313" key="2">
    <source>
        <dbReference type="EMBL" id="DAE16249.1"/>
    </source>
</evidence>
<proteinExistence type="predicted"/>
<organism evidence="2">
    <name type="scientific">Siphoviridae sp. ctlQ13</name>
    <dbReference type="NCBI Taxonomy" id="2825648"/>
    <lineage>
        <taxon>Viruses</taxon>
        <taxon>Duplodnaviria</taxon>
        <taxon>Heunggongvirae</taxon>
        <taxon>Uroviricota</taxon>
        <taxon>Caudoviricetes</taxon>
    </lineage>
</organism>
<evidence type="ECO:0000259" key="1">
    <source>
        <dbReference type="Pfam" id="PF21939"/>
    </source>
</evidence>
<dbReference type="SUPFAM" id="SSF88874">
    <property type="entry name" value="Receptor-binding domain of short tail fibre protein gp12"/>
    <property type="match status" value="1"/>
</dbReference>